<feature type="compositionally biased region" description="Basic and acidic residues" evidence="6">
    <location>
        <begin position="121"/>
        <end position="136"/>
    </location>
</feature>
<evidence type="ECO:0000313" key="9">
    <source>
        <dbReference type="EMBL" id="SDD72412.1"/>
    </source>
</evidence>
<dbReference type="OrthoDB" id="3298527at2"/>
<dbReference type="EMBL" id="FMYH01000010">
    <property type="protein sequence ID" value="SDD72412.1"/>
    <property type="molecule type" value="Genomic_DNA"/>
</dbReference>
<evidence type="ECO:0000256" key="3">
    <source>
        <dbReference type="ARBA" id="ARBA00022692"/>
    </source>
</evidence>
<name>A0A1G6X2J8_9MICO</name>
<accession>A0A1G6X2J8</accession>
<evidence type="ECO:0000256" key="1">
    <source>
        <dbReference type="ARBA" id="ARBA00004651"/>
    </source>
</evidence>
<keyword evidence="2" id="KW-1003">Cell membrane</keyword>
<comment type="subcellular location">
    <subcellularLocation>
        <location evidence="1">Cell membrane</location>
        <topology evidence="1">Multi-pass membrane protein</topology>
    </subcellularLocation>
</comment>
<feature type="domain" description="Cardiolipin synthase N-terminal" evidence="8">
    <location>
        <begin position="12"/>
        <end position="57"/>
    </location>
</feature>
<dbReference type="STRING" id="1814289.SAMN05216410_0071"/>
<proteinExistence type="predicted"/>
<keyword evidence="5 7" id="KW-0472">Membrane</keyword>
<organism evidence="9 10">
    <name type="scientific">Sanguibacter gelidistatuariae</name>
    <dbReference type="NCBI Taxonomy" id="1814289"/>
    <lineage>
        <taxon>Bacteria</taxon>
        <taxon>Bacillati</taxon>
        <taxon>Actinomycetota</taxon>
        <taxon>Actinomycetes</taxon>
        <taxon>Micrococcales</taxon>
        <taxon>Sanguibacteraceae</taxon>
        <taxon>Sanguibacter</taxon>
    </lineage>
</organism>
<feature type="transmembrane region" description="Helical" evidence="7">
    <location>
        <begin position="35"/>
        <end position="55"/>
    </location>
</feature>
<dbReference type="GO" id="GO:0005886">
    <property type="term" value="C:plasma membrane"/>
    <property type="evidence" value="ECO:0007669"/>
    <property type="project" value="UniProtKB-SubCell"/>
</dbReference>
<protein>
    <submittedName>
        <fullName evidence="9">Phospholipase_D-nuclease N-terminal</fullName>
    </submittedName>
</protein>
<evidence type="ECO:0000256" key="2">
    <source>
        <dbReference type="ARBA" id="ARBA00022475"/>
    </source>
</evidence>
<keyword evidence="4 7" id="KW-1133">Transmembrane helix</keyword>
<sequence length="156" mass="17082">MFRALAVIAAFALLVYALADFASSDERDRGGIPGWLWAVIIILLPYFGPLSWIVFSRSRRRQGAGPGHPSAGTSPRTRRRPSGPLAPDDDPEFLWRLAREQRRQARPAADAGTSNAAPDDTSARDHSTHDHDHGAHDQTTPPELRDDQGPDTKPTA</sequence>
<evidence type="ECO:0000256" key="7">
    <source>
        <dbReference type="SAM" id="Phobius"/>
    </source>
</evidence>
<dbReference type="RefSeq" id="WP_093186402.1">
    <property type="nucleotide sequence ID" value="NZ_FMYH01000010.1"/>
</dbReference>
<reference evidence="9 10" key="1">
    <citation type="submission" date="2016-09" db="EMBL/GenBank/DDBJ databases">
        <authorList>
            <person name="Capua I."/>
            <person name="De Benedictis P."/>
            <person name="Joannis T."/>
            <person name="Lombin L.H."/>
            <person name="Cattoli G."/>
        </authorList>
    </citation>
    <scope>NUCLEOTIDE SEQUENCE [LARGE SCALE GENOMIC DNA]</scope>
    <source>
        <strain evidence="9 10">ISLP-3</strain>
    </source>
</reference>
<feature type="region of interest" description="Disordered" evidence="6">
    <location>
        <begin position="58"/>
        <end position="156"/>
    </location>
</feature>
<evidence type="ECO:0000259" key="8">
    <source>
        <dbReference type="Pfam" id="PF13396"/>
    </source>
</evidence>
<keyword evidence="3 7" id="KW-0812">Transmembrane</keyword>
<evidence type="ECO:0000256" key="5">
    <source>
        <dbReference type="ARBA" id="ARBA00023136"/>
    </source>
</evidence>
<gene>
    <name evidence="9" type="ORF">SAMN05216410_0071</name>
</gene>
<dbReference type="InterPro" id="IPR027379">
    <property type="entry name" value="CLS_N"/>
</dbReference>
<dbReference type="Pfam" id="PF13396">
    <property type="entry name" value="PLDc_N"/>
    <property type="match status" value="1"/>
</dbReference>
<keyword evidence="10" id="KW-1185">Reference proteome</keyword>
<evidence type="ECO:0000256" key="6">
    <source>
        <dbReference type="SAM" id="MobiDB-lite"/>
    </source>
</evidence>
<evidence type="ECO:0000313" key="10">
    <source>
        <dbReference type="Proteomes" id="UP000199039"/>
    </source>
</evidence>
<dbReference type="Proteomes" id="UP000199039">
    <property type="component" value="Unassembled WGS sequence"/>
</dbReference>
<dbReference type="AlphaFoldDB" id="A0A1G6X2J8"/>
<evidence type="ECO:0000256" key="4">
    <source>
        <dbReference type="ARBA" id="ARBA00022989"/>
    </source>
</evidence>